<dbReference type="Proteomes" id="UP000092124">
    <property type="component" value="Unassembled WGS sequence"/>
</dbReference>
<evidence type="ECO:0000313" key="2">
    <source>
        <dbReference type="EMBL" id="OBS68776.1"/>
    </source>
</evidence>
<organism evidence="2 3">
    <name type="scientific">Neotoma lepida</name>
    <name type="common">Desert woodrat</name>
    <dbReference type="NCBI Taxonomy" id="56216"/>
    <lineage>
        <taxon>Eukaryota</taxon>
        <taxon>Metazoa</taxon>
        <taxon>Chordata</taxon>
        <taxon>Craniata</taxon>
        <taxon>Vertebrata</taxon>
        <taxon>Euteleostomi</taxon>
        <taxon>Mammalia</taxon>
        <taxon>Eutheria</taxon>
        <taxon>Euarchontoglires</taxon>
        <taxon>Glires</taxon>
        <taxon>Rodentia</taxon>
        <taxon>Myomorpha</taxon>
        <taxon>Muroidea</taxon>
        <taxon>Cricetidae</taxon>
        <taxon>Neotominae</taxon>
        <taxon>Neotoma</taxon>
    </lineage>
</organism>
<reference evidence="2 3" key="1">
    <citation type="submission" date="2016-06" db="EMBL/GenBank/DDBJ databases">
        <title>The Draft Genome Sequence and Annotation of the Desert Woodrat Neotoma lepida.</title>
        <authorList>
            <person name="Campbell M."/>
            <person name="Oakeson K.F."/>
            <person name="Yandell M."/>
            <person name="Halpert J.R."/>
            <person name="Dearing D."/>
        </authorList>
    </citation>
    <scope>NUCLEOTIDE SEQUENCE [LARGE SCALE GENOMIC DNA]</scope>
    <source>
        <strain evidence="2">417</strain>
        <tissue evidence="2">Liver</tissue>
    </source>
</reference>
<comment type="caution">
    <text evidence="2">The sequence shown here is derived from an EMBL/GenBank/DDBJ whole genome shotgun (WGS) entry which is preliminary data.</text>
</comment>
<evidence type="ECO:0000256" key="1">
    <source>
        <dbReference type="SAM" id="MobiDB-lite"/>
    </source>
</evidence>
<accession>A0A1A6GRG5</accession>
<dbReference type="EMBL" id="LZPO01075867">
    <property type="protein sequence ID" value="OBS68776.1"/>
    <property type="molecule type" value="Genomic_DNA"/>
</dbReference>
<protein>
    <submittedName>
        <fullName evidence="2">Uncharacterized protein</fullName>
    </submittedName>
</protein>
<name>A0A1A6GRG5_NEOLE</name>
<gene>
    <name evidence="2" type="ORF">A6R68_02690</name>
</gene>
<feature type="non-terminal residue" evidence="2">
    <location>
        <position position="255"/>
    </location>
</feature>
<sequence>MSKEEDWSLPMLWTRTRQEQFQADTKAQPLPQKMMSQVDIPERTEISINLNGVVPKPNSSLMWKLYPTCSQESPLLRRNVTRPVILKKQKRTGFFQRPFDIQSIPVFQLCWERKGHPEHPRSLPGASPLNTPGACLEPPPSTPQEPAWSLPPQHPRSLPGASPLNTPGACLEPPPSTPQEPAWSLPESSFSSPHTVDVHFTLGEPHSSVLGLWSDPVTDSACGRQPVDALHALGFSVNNMKQVPSGVSPVASPQV</sequence>
<keyword evidence="3" id="KW-1185">Reference proteome</keyword>
<feature type="region of interest" description="Disordered" evidence="1">
    <location>
        <begin position="117"/>
        <end position="189"/>
    </location>
</feature>
<dbReference type="AlphaFoldDB" id="A0A1A6GRG5"/>
<proteinExistence type="predicted"/>
<evidence type="ECO:0000313" key="3">
    <source>
        <dbReference type="Proteomes" id="UP000092124"/>
    </source>
</evidence>